<dbReference type="PANTHER" id="PTHR19848:SF8">
    <property type="entry name" value="F-BOX AND WD REPEAT DOMAIN CONTAINING 7"/>
    <property type="match status" value="1"/>
</dbReference>
<organism evidence="4 5">
    <name type="scientific">Armillaria novae-zelandiae</name>
    <dbReference type="NCBI Taxonomy" id="153914"/>
    <lineage>
        <taxon>Eukaryota</taxon>
        <taxon>Fungi</taxon>
        <taxon>Dikarya</taxon>
        <taxon>Basidiomycota</taxon>
        <taxon>Agaricomycotina</taxon>
        <taxon>Agaricomycetes</taxon>
        <taxon>Agaricomycetidae</taxon>
        <taxon>Agaricales</taxon>
        <taxon>Marasmiineae</taxon>
        <taxon>Physalacriaceae</taxon>
        <taxon>Armillaria</taxon>
    </lineage>
</organism>
<gene>
    <name evidence="4" type="ORF">IW261DRAFT_1575010</name>
</gene>
<dbReference type="SMART" id="SM00320">
    <property type="entry name" value="WD40"/>
    <property type="match status" value="3"/>
</dbReference>
<keyword evidence="2" id="KW-0677">Repeat</keyword>
<dbReference type="InterPro" id="IPR036322">
    <property type="entry name" value="WD40_repeat_dom_sf"/>
</dbReference>
<dbReference type="InterPro" id="IPR015943">
    <property type="entry name" value="WD40/YVTN_repeat-like_dom_sf"/>
</dbReference>
<dbReference type="SUPFAM" id="SSF50978">
    <property type="entry name" value="WD40 repeat-like"/>
    <property type="match status" value="1"/>
</dbReference>
<name>A0AA39NHE3_9AGAR</name>
<keyword evidence="3" id="KW-0472">Membrane</keyword>
<keyword evidence="1" id="KW-0853">WD repeat</keyword>
<dbReference type="Pfam" id="PF00400">
    <property type="entry name" value="WD40"/>
    <property type="match status" value="2"/>
</dbReference>
<dbReference type="AlphaFoldDB" id="A0AA39NHE3"/>
<dbReference type="Proteomes" id="UP001175227">
    <property type="component" value="Unassembled WGS sequence"/>
</dbReference>
<dbReference type="InterPro" id="IPR001680">
    <property type="entry name" value="WD40_rpt"/>
</dbReference>
<sequence length="391" mass="42852">MSTEYHIEKTIKSPQAAVLCLAATEKGQFLASGGADGVYLWNMKTGKQLRRPGGGGFRGDTTAMTWIRGEDDADEALIYGTLRGYLICWRQIKDTTDFEELYCLHIGSATEITALDFNPPSRRLALSSRNGTIQVHQVDAHMSLHGHISVSIQNCDARAIYFLPNGESRNIMVFGCHSGKMYSTTPVAYLLRGNDGSVIESYDAGGIIGNATMNAAKDVFGIDDPSQGVALYRVLDGAKVKTLPVKATKTPRPRQVAFTQDSKIVVSGSDHGIIYMFERRDGSVSKLTTEGTAWVQTVTTANVDGISTIVAVNSRDVGTEMSKIYIWKKQSQPLGAAEIIENDTLTLACKNWLIIGLLVALLTFNFSHMLSLVLCIWDLVDSFWRGMMLFT</sequence>
<accession>A0AA39NHE3</accession>
<evidence type="ECO:0000256" key="3">
    <source>
        <dbReference type="SAM" id="Phobius"/>
    </source>
</evidence>
<evidence type="ECO:0000313" key="5">
    <source>
        <dbReference type="Proteomes" id="UP001175227"/>
    </source>
</evidence>
<dbReference type="Gene3D" id="2.130.10.10">
    <property type="entry name" value="YVTN repeat-like/Quinoprotein amine dehydrogenase"/>
    <property type="match status" value="1"/>
</dbReference>
<proteinExistence type="predicted"/>
<reference evidence="4" key="1">
    <citation type="submission" date="2023-06" db="EMBL/GenBank/DDBJ databases">
        <authorList>
            <consortium name="Lawrence Berkeley National Laboratory"/>
            <person name="Ahrendt S."/>
            <person name="Sahu N."/>
            <person name="Indic B."/>
            <person name="Wong-Bajracharya J."/>
            <person name="Merenyi Z."/>
            <person name="Ke H.-M."/>
            <person name="Monk M."/>
            <person name="Kocsube S."/>
            <person name="Drula E."/>
            <person name="Lipzen A."/>
            <person name="Balint B."/>
            <person name="Henrissat B."/>
            <person name="Andreopoulos B."/>
            <person name="Martin F.M."/>
            <person name="Harder C.B."/>
            <person name="Rigling D."/>
            <person name="Ford K.L."/>
            <person name="Foster G.D."/>
            <person name="Pangilinan J."/>
            <person name="Papanicolaou A."/>
            <person name="Barry K."/>
            <person name="LaButti K."/>
            <person name="Viragh M."/>
            <person name="Koriabine M."/>
            <person name="Yan M."/>
            <person name="Riley R."/>
            <person name="Champramary S."/>
            <person name="Plett K.L."/>
            <person name="Tsai I.J."/>
            <person name="Slot J."/>
            <person name="Sipos G."/>
            <person name="Plett J."/>
            <person name="Nagy L.G."/>
            <person name="Grigoriev I.V."/>
        </authorList>
    </citation>
    <scope>NUCLEOTIDE SEQUENCE</scope>
    <source>
        <strain evidence="4">ICMP 16352</strain>
    </source>
</reference>
<dbReference type="EMBL" id="JAUEPR010000094">
    <property type="protein sequence ID" value="KAK0465678.1"/>
    <property type="molecule type" value="Genomic_DNA"/>
</dbReference>
<protein>
    <submittedName>
        <fullName evidence="4">WD40-repeat-containing domain protein</fullName>
    </submittedName>
</protein>
<dbReference type="PANTHER" id="PTHR19848">
    <property type="entry name" value="WD40 REPEAT PROTEIN"/>
    <property type="match status" value="1"/>
</dbReference>
<keyword evidence="3" id="KW-0812">Transmembrane</keyword>
<evidence type="ECO:0000256" key="2">
    <source>
        <dbReference type="ARBA" id="ARBA00022737"/>
    </source>
</evidence>
<keyword evidence="5" id="KW-1185">Reference proteome</keyword>
<evidence type="ECO:0000313" key="4">
    <source>
        <dbReference type="EMBL" id="KAK0465678.1"/>
    </source>
</evidence>
<keyword evidence="3" id="KW-1133">Transmembrane helix</keyword>
<feature type="transmembrane region" description="Helical" evidence="3">
    <location>
        <begin position="352"/>
        <end position="380"/>
    </location>
</feature>
<comment type="caution">
    <text evidence="4">The sequence shown here is derived from an EMBL/GenBank/DDBJ whole genome shotgun (WGS) entry which is preliminary data.</text>
</comment>
<evidence type="ECO:0000256" key="1">
    <source>
        <dbReference type="ARBA" id="ARBA00022574"/>
    </source>
</evidence>